<evidence type="ECO:0000259" key="9">
    <source>
        <dbReference type="Pfam" id="PF01545"/>
    </source>
</evidence>
<evidence type="ECO:0000256" key="2">
    <source>
        <dbReference type="ARBA" id="ARBA00008873"/>
    </source>
</evidence>
<evidence type="ECO:0000259" key="10">
    <source>
        <dbReference type="Pfam" id="PF16916"/>
    </source>
</evidence>
<reference evidence="12" key="1">
    <citation type="submission" date="2015-02" db="EMBL/GenBank/DDBJ databases">
        <title>Pyrococcus kukulkanii sp. nov., a novel hyperthermophilic archaeon isolated from a deep-sea hydrothermal vent at the Guaymas Basin.</title>
        <authorList>
            <person name="Oger P.M."/>
            <person name="Callac N."/>
            <person name="Jebbar M."/>
            <person name="Godfroy A."/>
        </authorList>
    </citation>
    <scope>NUCLEOTIDE SEQUENCE [LARGE SCALE GENOMIC DNA]</scope>
    <source>
        <strain evidence="12">NCB100</strain>
    </source>
</reference>
<dbReference type="InterPro" id="IPR058533">
    <property type="entry name" value="Cation_efflux_TM"/>
</dbReference>
<protein>
    <submittedName>
        <fullName evidence="11">Cobalt transporter</fullName>
    </submittedName>
</protein>
<dbReference type="PATRIC" id="fig|1609559.3.peg.1165"/>
<evidence type="ECO:0000256" key="4">
    <source>
        <dbReference type="ARBA" id="ARBA00022692"/>
    </source>
</evidence>
<dbReference type="Proteomes" id="UP000070587">
    <property type="component" value="Chromosome"/>
</dbReference>
<dbReference type="RefSeq" id="WP_068322095.1">
    <property type="nucleotide sequence ID" value="NZ_CP010835.1"/>
</dbReference>
<organism evidence="11 12">
    <name type="scientific">Pyrococcus kukulkanii</name>
    <dbReference type="NCBI Taxonomy" id="1609559"/>
    <lineage>
        <taxon>Archaea</taxon>
        <taxon>Methanobacteriati</taxon>
        <taxon>Methanobacteriota</taxon>
        <taxon>Thermococci</taxon>
        <taxon>Thermococcales</taxon>
        <taxon>Thermococcaceae</taxon>
        <taxon>Pyrococcus</taxon>
    </lineage>
</organism>
<sequence length="289" mass="32268">MDLERKMMASALLNFAITGAEIVGGILSGSLALLSDSLHNFSDAMSILASYIALKIGQRKKNEKFTFGYRRTEILVAFINSSVLVGVSLFLIVEAYGRFLAPRTIEVKVMLPVATVGLVANVFSVLLLHEHSHESMNIRSAYLHLLSDTLSSVAVVLGGLLMLKYNVSWVDSLVTVGIALYILREAYYILKESVEVLMEASPGLDFEEIKRRIEKIPGVKNAHHFHAWRIGEDEVHFECHVSVEDMPISRGQEIIDRIEEILREYGVKHVTVQLEVDRCKNEGIICPAN</sequence>
<feature type="transmembrane region" description="Helical" evidence="8">
    <location>
        <begin position="141"/>
        <end position="161"/>
    </location>
</feature>
<dbReference type="SUPFAM" id="SSF161111">
    <property type="entry name" value="Cation efflux protein transmembrane domain-like"/>
    <property type="match status" value="1"/>
</dbReference>
<feature type="transmembrane region" description="Helical" evidence="8">
    <location>
        <begin position="12"/>
        <end position="32"/>
    </location>
</feature>
<dbReference type="SUPFAM" id="SSF160240">
    <property type="entry name" value="Cation efflux protein cytoplasmic domain-like"/>
    <property type="match status" value="1"/>
</dbReference>
<gene>
    <name evidence="11" type="ORF">TQ32_05595</name>
</gene>
<dbReference type="EMBL" id="CP010835">
    <property type="protein sequence ID" value="AMM54010.1"/>
    <property type="molecule type" value="Genomic_DNA"/>
</dbReference>
<dbReference type="Pfam" id="PF16916">
    <property type="entry name" value="ZT_dimer"/>
    <property type="match status" value="1"/>
</dbReference>
<feature type="transmembrane region" description="Helical" evidence="8">
    <location>
        <begin position="109"/>
        <end position="129"/>
    </location>
</feature>
<dbReference type="Gene3D" id="1.20.1510.10">
    <property type="entry name" value="Cation efflux protein transmembrane domain"/>
    <property type="match status" value="1"/>
</dbReference>
<keyword evidence="3" id="KW-0813">Transport</keyword>
<name>A0A127B9G6_9EURY</name>
<feature type="transmembrane region" description="Helical" evidence="8">
    <location>
        <begin position="74"/>
        <end position="97"/>
    </location>
</feature>
<dbReference type="PANTHER" id="PTHR11562:SF17">
    <property type="entry name" value="RE54080P-RELATED"/>
    <property type="match status" value="1"/>
</dbReference>
<dbReference type="InterPro" id="IPR027470">
    <property type="entry name" value="Cation_efflux_CTD"/>
</dbReference>
<dbReference type="GO" id="GO:0005886">
    <property type="term" value="C:plasma membrane"/>
    <property type="evidence" value="ECO:0007669"/>
    <property type="project" value="TreeGrafter"/>
</dbReference>
<feature type="domain" description="Cation efflux protein transmembrane" evidence="9">
    <location>
        <begin position="8"/>
        <end position="198"/>
    </location>
</feature>
<comment type="similarity">
    <text evidence="2">Belongs to the cation diffusion facilitator (CDF) transporter (TC 2.A.4) family. SLC30A subfamily.</text>
</comment>
<dbReference type="NCBIfam" id="TIGR01297">
    <property type="entry name" value="CDF"/>
    <property type="match status" value="1"/>
</dbReference>
<evidence type="ECO:0000256" key="3">
    <source>
        <dbReference type="ARBA" id="ARBA00022448"/>
    </source>
</evidence>
<keyword evidence="6" id="KW-0406">Ion transport</keyword>
<keyword evidence="7 8" id="KW-0472">Membrane</keyword>
<dbReference type="AlphaFoldDB" id="A0A127B9G6"/>
<evidence type="ECO:0000256" key="6">
    <source>
        <dbReference type="ARBA" id="ARBA00023065"/>
    </source>
</evidence>
<dbReference type="GeneID" id="28491288"/>
<accession>A0A127B9G6</accession>
<dbReference type="KEGG" id="pyc:TQ32_05595"/>
<dbReference type="InterPro" id="IPR027469">
    <property type="entry name" value="Cation_efflux_TMD_sf"/>
</dbReference>
<evidence type="ECO:0000256" key="8">
    <source>
        <dbReference type="SAM" id="Phobius"/>
    </source>
</evidence>
<dbReference type="InterPro" id="IPR050681">
    <property type="entry name" value="CDF/SLC30A"/>
</dbReference>
<evidence type="ECO:0000256" key="5">
    <source>
        <dbReference type="ARBA" id="ARBA00022989"/>
    </source>
</evidence>
<evidence type="ECO:0000256" key="7">
    <source>
        <dbReference type="ARBA" id="ARBA00023136"/>
    </source>
</evidence>
<keyword evidence="5 8" id="KW-1133">Transmembrane helix</keyword>
<dbReference type="OrthoDB" id="269083at2157"/>
<proteinExistence type="inferred from homology"/>
<dbReference type="InterPro" id="IPR002524">
    <property type="entry name" value="Cation_efflux"/>
</dbReference>
<dbReference type="InterPro" id="IPR036837">
    <property type="entry name" value="Cation_efflux_CTD_sf"/>
</dbReference>
<dbReference type="PANTHER" id="PTHR11562">
    <property type="entry name" value="CATION EFFLUX PROTEIN/ ZINC TRANSPORTER"/>
    <property type="match status" value="1"/>
</dbReference>
<dbReference type="Pfam" id="PF01545">
    <property type="entry name" value="Cation_efflux"/>
    <property type="match status" value="1"/>
</dbReference>
<comment type="subcellular location">
    <subcellularLocation>
        <location evidence="1">Membrane</location>
        <topology evidence="1">Multi-pass membrane protein</topology>
    </subcellularLocation>
</comment>
<reference evidence="11 12" key="2">
    <citation type="journal article" date="2016" name="Int. J. Syst. Evol. Microbiol.">
        <title>Pyrococcus kukulkanii sp. nov., a hyperthermophilic, piezophilic archaeon isolated from a deep-sea hydrothermal vent.</title>
        <authorList>
            <person name="Callac N."/>
            <person name="Oger P."/>
            <person name="Lesongeur F."/>
            <person name="Rattray J.E."/>
            <person name="Vannier P."/>
            <person name="Michoud G."/>
            <person name="Beauverger M."/>
            <person name="Gayet N."/>
            <person name="Rouxel O."/>
            <person name="Jebbar M."/>
            <person name="Godfroy A."/>
        </authorList>
    </citation>
    <scope>NUCLEOTIDE SEQUENCE [LARGE SCALE GENOMIC DNA]</scope>
    <source>
        <strain evidence="11 12">NCB100</strain>
    </source>
</reference>
<evidence type="ECO:0000256" key="1">
    <source>
        <dbReference type="ARBA" id="ARBA00004141"/>
    </source>
</evidence>
<dbReference type="GO" id="GO:0005385">
    <property type="term" value="F:zinc ion transmembrane transporter activity"/>
    <property type="evidence" value="ECO:0007669"/>
    <property type="project" value="TreeGrafter"/>
</dbReference>
<dbReference type="STRING" id="1609559.TQ32_05595"/>
<evidence type="ECO:0000313" key="11">
    <source>
        <dbReference type="EMBL" id="AMM54010.1"/>
    </source>
</evidence>
<feature type="domain" description="Cation efflux protein cytoplasmic" evidence="10">
    <location>
        <begin position="202"/>
        <end position="275"/>
    </location>
</feature>
<dbReference type="Gene3D" id="3.30.70.1350">
    <property type="entry name" value="Cation efflux protein, cytoplasmic domain"/>
    <property type="match status" value="1"/>
</dbReference>
<keyword evidence="4 8" id="KW-0812">Transmembrane</keyword>
<evidence type="ECO:0000313" key="12">
    <source>
        <dbReference type="Proteomes" id="UP000070587"/>
    </source>
</evidence>